<dbReference type="STRING" id="196109.A0A136IME1"/>
<evidence type="ECO:0000256" key="3">
    <source>
        <dbReference type="ARBA" id="ARBA00022833"/>
    </source>
</evidence>
<keyword evidence="3" id="KW-0862">Zinc</keyword>
<dbReference type="GO" id="GO:0016491">
    <property type="term" value="F:oxidoreductase activity"/>
    <property type="evidence" value="ECO:0007669"/>
    <property type="project" value="UniProtKB-KW"/>
</dbReference>
<dbReference type="Proteomes" id="UP000070501">
    <property type="component" value="Unassembled WGS sequence"/>
</dbReference>
<dbReference type="PANTHER" id="PTHR42813">
    <property type="entry name" value="ZINC-TYPE ALCOHOL DEHYDROGENASE-LIKE"/>
    <property type="match status" value="1"/>
</dbReference>
<dbReference type="InterPro" id="IPR002328">
    <property type="entry name" value="ADH_Zn_CS"/>
</dbReference>
<keyword evidence="2" id="KW-0479">Metal-binding</keyword>
<dbReference type="OrthoDB" id="3941538at2759"/>
<accession>A0A136IME1</accession>
<dbReference type="PANTHER" id="PTHR42813:SF1">
    <property type="entry name" value="DEHYDROGENASE, PUTATIVE (AFU_ORTHOLOGUE AFUA_5G03930)-RELATED"/>
    <property type="match status" value="1"/>
</dbReference>
<dbReference type="InterPro" id="IPR036291">
    <property type="entry name" value="NAD(P)-bd_dom_sf"/>
</dbReference>
<gene>
    <name evidence="6" type="ORF">Micbo1qcDRAFT_180225</name>
</gene>
<evidence type="ECO:0000256" key="2">
    <source>
        <dbReference type="ARBA" id="ARBA00022723"/>
    </source>
</evidence>
<sequence>MAASRLANVLEKAIGHDTGAAARQDASSHSDRVGNRETMKVLCWMGKNDVQIRNVQRPRILEPTDVIIKVTGSSVCGSDLHLLHGAMLQMQEGDILGHEFIGIADEIGPEVKKIKPGKRYVASFQSACGECYYCKRKPSTACEKTTSDQTRKILCGNQASGFTENSHLTGRSRGGQAEYVRISLGDVKLLEIPDSVPDEKALYLNDVLPTAYNAARDTGVFPDGQTAVFSCGAVGHMAATFSLKAGASLVILLDAEPRFSFVKSRWSAQHARKLKLKLVDFKLLSFGITTRAAAISELKELCGGRGPDCAIECAASEYSKGWLHRLQLVIGLESDTGETIYVLVESVRCFGRCGITAVYVGYANQVNLDALMEKGMHLIGNGQTSVHKYWRDLLDMIEKGDLGPLQMVSHRVTLEDLDSVYHAF</sequence>
<dbReference type="Gene3D" id="3.40.50.720">
    <property type="entry name" value="NAD(P)-binding Rossmann-like Domain"/>
    <property type="match status" value="1"/>
</dbReference>
<dbReference type="SUPFAM" id="SSF51735">
    <property type="entry name" value="NAD(P)-binding Rossmann-fold domains"/>
    <property type="match status" value="1"/>
</dbReference>
<evidence type="ECO:0000256" key="1">
    <source>
        <dbReference type="ARBA" id="ARBA00001947"/>
    </source>
</evidence>
<dbReference type="InterPro" id="IPR011032">
    <property type="entry name" value="GroES-like_sf"/>
</dbReference>
<dbReference type="Pfam" id="PF08240">
    <property type="entry name" value="ADH_N"/>
    <property type="match status" value="1"/>
</dbReference>
<evidence type="ECO:0000259" key="5">
    <source>
        <dbReference type="Pfam" id="PF08240"/>
    </source>
</evidence>
<dbReference type="AlphaFoldDB" id="A0A136IME1"/>
<name>A0A136IME1_9PEZI</name>
<evidence type="ECO:0000256" key="4">
    <source>
        <dbReference type="ARBA" id="ARBA00023002"/>
    </source>
</evidence>
<keyword evidence="7" id="KW-1185">Reference proteome</keyword>
<evidence type="ECO:0000313" key="7">
    <source>
        <dbReference type="Proteomes" id="UP000070501"/>
    </source>
</evidence>
<dbReference type="InterPro" id="IPR013154">
    <property type="entry name" value="ADH-like_N"/>
</dbReference>
<organism evidence="6 7">
    <name type="scientific">Microdochium bolleyi</name>
    <dbReference type="NCBI Taxonomy" id="196109"/>
    <lineage>
        <taxon>Eukaryota</taxon>
        <taxon>Fungi</taxon>
        <taxon>Dikarya</taxon>
        <taxon>Ascomycota</taxon>
        <taxon>Pezizomycotina</taxon>
        <taxon>Sordariomycetes</taxon>
        <taxon>Xylariomycetidae</taxon>
        <taxon>Xylariales</taxon>
        <taxon>Microdochiaceae</taxon>
        <taxon>Microdochium</taxon>
    </lineage>
</organism>
<feature type="domain" description="Alcohol dehydrogenase-like N-terminal" evidence="5">
    <location>
        <begin position="63"/>
        <end position="184"/>
    </location>
</feature>
<proteinExistence type="predicted"/>
<evidence type="ECO:0000313" key="6">
    <source>
        <dbReference type="EMBL" id="KXJ86014.1"/>
    </source>
</evidence>
<dbReference type="EMBL" id="KQ964271">
    <property type="protein sequence ID" value="KXJ86014.1"/>
    <property type="molecule type" value="Genomic_DNA"/>
</dbReference>
<dbReference type="GO" id="GO:0008270">
    <property type="term" value="F:zinc ion binding"/>
    <property type="evidence" value="ECO:0007669"/>
    <property type="project" value="InterPro"/>
</dbReference>
<dbReference type="InParanoid" id="A0A136IME1"/>
<keyword evidence="4" id="KW-0560">Oxidoreductase</keyword>
<comment type="cofactor">
    <cofactor evidence="1">
        <name>Zn(2+)</name>
        <dbReference type="ChEBI" id="CHEBI:29105"/>
    </cofactor>
</comment>
<reference evidence="7" key="1">
    <citation type="submission" date="2016-02" db="EMBL/GenBank/DDBJ databases">
        <title>Draft genome sequence of Microdochium bolleyi, a fungal endophyte of beachgrass.</title>
        <authorList>
            <consortium name="DOE Joint Genome Institute"/>
            <person name="David A.S."/>
            <person name="May G."/>
            <person name="Haridas S."/>
            <person name="Lim J."/>
            <person name="Wang M."/>
            <person name="Labutti K."/>
            <person name="Lipzen A."/>
            <person name="Barry K."/>
            <person name="Grigoriev I.V."/>
        </authorList>
    </citation>
    <scope>NUCLEOTIDE SEQUENCE [LARGE SCALE GENOMIC DNA]</scope>
    <source>
        <strain evidence="7">J235TASD1</strain>
    </source>
</reference>
<dbReference type="Gene3D" id="3.90.180.10">
    <property type="entry name" value="Medium-chain alcohol dehydrogenases, catalytic domain"/>
    <property type="match status" value="1"/>
</dbReference>
<dbReference type="SUPFAM" id="SSF50129">
    <property type="entry name" value="GroES-like"/>
    <property type="match status" value="1"/>
</dbReference>
<protein>
    <submittedName>
        <fullName evidence="6">Chaperonin 10-like protein</fullName>
    </submittedName>
</protein>
<dbReference type="PROSITE" id="PS00059">
    <property type="entry name" value="ADH_ZINC"/>
    <property type="match status" value="1"/>
</dbReference>